<dbReference type="EMBL" id="JAPZVM010000012">
    <property type="protein sequence ID" value="MCZ8373454.1"/>
    <property type="molecule type" value="Genomic_DNA"/>
</dbReference>
<dbReference type="Gene3D" id="3.30.420.260">
    <property type="match status" value="1"/>
</dbReference>
<dbReference type="InterPro" id="IPR024213">
    <property type="entry name" value="DUF3822"/>
</dbReference>
<comment type="caution">
    <text evidence="1">The sequence shown here is derived from an EMBL/GenBank/DDBJ whole genome shotgun (WGS) entry which is preliminary data.</text>
</comment>
<name>A0ABT4PKE6_9BACT</name>
<keyword evidence="2" id="KW-1185">Reference proteome</keyword>
<gene>
    <name evidence="1" type="ORF">O6P32_12180</name>
</gene>
<evidence type="ECO:0000313" key="1">
    <source>
        <dbReference type="EMBL" id="MCZ8373454.1"/>
    </source>
</evidence>
<dbReference type="Pfam" id="PF12864">
    <property type="entry name" value="DUF3822"/>
    <property type="match status" value="1"/>
</dbReference>
<accession>A0ABT4PKE6</accession>
<protein>
    <submittedName>
        <fullName evidence="1">DUF3822 family protein</fullName>
    </submittedName>
</protein>
<organism evidence="1 2">
    <name type="scientific">Phocaeicola acetigenes</name>
    <dbReference type="NCBI Taxonomy" id="3016083"/>
    <lineage>
        <taxon>Bacteria</taxon>
        <taxon>Pseudomonadati</taxon>
        <taxon>Bacteroidota</taxon>
        <taxon>Bacteroidia</taxon>
        <taxon>Bacteroidales</taxon>
        <taxon>Bacteroidaceae</taxon>
        <taxon>Phocaeicola</taxon>
    </lineage>
</organism>
<evidence type="ECO:0000313" key="2">
    <source>
        <dbReference type="Proteomes" id="UP001141933"/>
    </source>
</evidence>
<dbReference type="CDD" id="cd24013">
    <property type="entry name" value="ASKHA_ATPase_BT3980-like"/>
    <property type="match status" value="1"/>
</dbReference>
<proteinExistence type="predicted"/>
<reference evidence="1" key="1">
    <citation type="submission" date="2022-12" db="EMBL/GenBank/DDBJ databases">
        <title>Phocaeicola acetigenes sp. nov., isolated feces from a healthy human.</title>
        <authorList>
            <person name="Do H."/>
            <person name="Ha Y.B."/>
            <person name="Kim J.-S."/>
            <person name="Suh M.K."/>
            <person name="Kim H.S."/>
            <person name="Lee J.-S."/>
        </authorList>
    </citation>
    <scope>NUCLEOTIDE SEQUENCE</scope>
    <source>
        <strain evidence="1">KGMB11183</strain>
    </source>
</reference>
<dbReference type="RefSeq" id="WP_178265802.1">
    <property type="nucleotide sequence ID" value="NZ_JAPZVM010000012.1"/>
</dbReference>
<dbReference type="Proteomes" id="UP001141933">
    <property type="component" value="Unassembled WGS sequence"/>
</dbReference>
<sequence>MIESIDFTKSEQYTLSIRLSTDGFSFSIYDPFCDSKLFFKQYAVNTQRSMAANVKSFLAETEELKYKYKQTNILIHSSRYTPVPLEIFEDEQMESLFYQNLPKQNNEIVLCNILGKSNLVILFSIDKLTHQFLTDNFASTRFFSAVSPQIELLTAKSRLGNNSKLYANLHPHSIDLFCFDRGKLQLINSYPVTTTEDTCYYLLNVWKMLGYDQERDELHLTGDLSQQDSLMGELKKYIRKIFIINPQAELHSATDTPIEEVPFDIQSLLICE</sequence>
<dbReference type="Gene3D" id="3.30.420.250">
    <property type="match status" value="1"/>
</dbReference>